<feature type="domain" description="Integral membrane bound transporter" evidence="8">
    <location>
        <begin position="558"/>
        <end position="675"/>
    </location>
</feature>
<dbReference type="GO" id="GO:0016020">
    <property type="term" value="C:membrane"/>
    <property type="evidence" value="ECO:0007669"/>
    <property type="project" value="UniProtKB-SubCell"/>
</dbReference>
<evidence type="ECO:0000256" key="5">
    <source>
        <dbReference type="SAM" id="MobiDB-lite"/>
    </source>
</evidence>
<feature type="transmembrane region" description="Helical" evidence="6">
    <location>
        <begin position="164"/>
        <end position="182"/>
    </location>
</feature>
<comment type="subcellular location">
    <subcellularLocation>
        <location evidence="1">Membrane</location>
        <topology evidence="1">Multi-pass membrane protein</topology>
    </subcellularLocation>
</comment>
<dbReference type="Pfam" id="PF13515">
    <property type="entry name" value="FUSC_2"/>
    <property type="match status" value="1"/>
</dbReference>
<feature type="transmembrane region" description="Helical" evidence="6">
    <location>
        <begin position="584"/>
        <end position="604"/>
    </location>
</feature>
<evidence type="ECO:0000256" key="1">
    <source>
        <dbReference type="ARBA" id="ARBA00004141"/>
    </source>
</evidence>
<feature type="transmembrane region" description="Helical" evidence="6">
    <location>
        <begin position="12"/>
        <end position="32"/>
    </location>
</feature>
<evidence type="ECO:0000256" key="4">
    <source>
        <dbReference type="ARBA" id="ARBA00023136"/>
    </source>
</evidence>
<dbReference type="OrthoDB" id="68611at2759"/>
<dbReference type="EMBL" id="CAJVPI010000004">
    <property type="protein sequence ID" value="CAG8451795.1"/>
    <property type="molecule type" value="Genomic_DNA"/>
</dbReference>
<proteinExistence type="predicted"/>
<evidence type="ECO:0000259" key="7">
    <source>
        <dbReference type="Pfam" id="PF10334"/>
    </source>
</evidence>
<dbReference type="PANTHER" id="PTHR47804">
    <property type="entry name" value="60S RIBOSOMAL PROTEIN L19"/>
    <property type="match status" value="1"/>
</dbReference>
<gene>
    <name evidence="9" type="ORF">PBRASI_LOCUS76</name>
</gene>
<dbReference type="InterPro" id="IPR018820">
    <property type="entry name" value="BRE4-related_DUF2421"/>
</dbReference>
<feature type="transmembrane region" description="Helical" evidence="6">
    <location>
        <begin position="67"/>
        <end position="92"/>
    </location>
</feature>
<evidence type="ECO:0000259" key="8">
    <source>
        <dbReference type="Pfam" id="PF13515"/>
    </source>
</evidence>
<protein>
    <submittedName>
        <fullName evidence="9">11281_t:CDS:1</fullName>
    </submittedName>
</protein>
<name>A0A9N8YTK4_9GLOM</name>
<evidence type="ECO:0000313" key="9">
    <source>
        <dbReference type="EMBL" id="CAG8451795.1"/>
    </source>
</evidence>
<feature type="region of interest" description="Disordered" evidence="5">
    <location>
        <begin position="294"/>
        <end position="324"/>
    </location>
</feature>
<dbReference type="InterPro" id="IPR052430">
    <property type="entry name" value="IVT-Associated"/>
</dbReference>
<evidence type="ECO:0000256" key="3">
    <source>
        <dbReference type="ARBA" id="ARBA00022989"/>
    </source>
</evidence>
<feature type="transmembrane region" description="Helical" evidence="6">
    <location>
        <begin position="98"/>
        <end position="118"/>
    </location>
</feature>
<keyword evidence="10" id="KW-1185">Reference proteome</keyword>
<evidence type="ECO:0000313" key="10">
    <source>
        <dbReference type="Proteomes" id="UP000789739"/>
    </source>
</evidence>
<evidence type="ECO:0000256" key="2">
    <source>
        <dbReference type="ARBA" id="ARBA00022692"/>
    </source>
</evidence>
<dbReference type="InterPro" id="IPR023244">
    <property type="entry name" value="Brefeldin_A-sensitivity_4"/>
</dbReference>
<keyword evidence="4 6" id="KW-0472">Membrane</keyword>
<dbReference type="Proteomes" id="UP000789739">
    <property type="component" value="Unassembled WGS sequence"/>
</dbReference>
<dbReference type="PRINTS" id="PR02047">
    <property type="entry name" value="BREFELDNASP4"/>
</dbReference>
<feature type="transmembrane region" description="Helical" evidence="6">
    <location>
        <begin position="660"/>
        <end position="680"/>
    </location>
</feature>
<feature type="transmembrane region" description="Helical" evidence="6">
    <location>
        <begin position="610"/>
        <end position="627"/>
    </location>
</feature>
<organism evidence="9 10">
    <name type="scientific">Paraglomus brasilianum</name>
    <dbReference type="NCBI Taxonomy" id="144538"/>
    <lineage>
        <taxon>Eukaryota</taxon>
        <taxon>Fungi</taxon>
        <taxon>Fungi incertae sedis</taxon>
        <taxon>Mucoromycota</taxon>
        <taxon>Glomeromycotina</taxon>
        <taxon>Glomeromycetes</taxon>
        <taxon>Paraglomerales</taxon>
        <taxon>Paraglomeraceae</taxon>
        <taxon>Paraglomus</taxon>
    </lineage>
</organism>
<evidence type="ECO:0000256" key="6">
    <source>
        <dbReference type="SAM" id="Phobius"/>
    </source>
</evidence>
<feature type="transmembrane region" description="Helical" evidence="6">
    <location>
        <begin position="44"/>
        <end position="60"/>
    </location>
</feature>
<reference evidence="9" key="1">
    <citation type="submission" date="2021-06" db="EMBL/GenBank/DDBJ databases">
        <authorList>
            <person name="Kallberg Y."/>
            <person name="Tangrot J."/>
            <person name="Rosling A."/>
        </authorList>
    </citation>
    <scope>NUCLEOTIDE SEQUENCE</scope>
    <source>
        <strain evidence="9">BR232B</strain>
    </source>
</reference>
<sequence>MKKLYLSLSEKDVVKCALAYLLASLFTFVPALNSLCDFDRDRNSYLVAAVAVFFNPAKTLGGIFEAVFFAIVAGLYGCLVGIASMSCAVWFNNHDLRTLGHVVSVLWCGGSMFIVAYAKAKMNKPTFNSACTLASIIIFITIVREGSVHLGVFKLDKIFQVTKIILIGVGISFLVSVLVWPVSASKKLKKDIEQTLDGFCLLLKLLTKAFLIDNVNYTDESVQRAIASHRATFTSLITSLKQARLEIHNRGMQRRFGLYEDAVQVLQRLAQHLSSLRSCCGIELEMIKDMDNHNSKQTVPLTPTRTSGVHFDDGNLHRRPSAPAEEEEYGDITILLEFIQYVGPHLKSLAYTCKRTMKDLQGQFSETRQGPPDFPQLYQNLEAALALFETSQSRAVTRLYKRKTIIDHYDGRANEEIFLIYFFAFNLREFTKELERLVDVFGKISDSEERVKETRRRRGWWRWLCWCCYGCVDELQEPKYRSKTTKSPIGFPEHSHNLFDTIQTPKPKTKWQQLQLRVWKRLSWFRQFEVKYATKAAISAAILSAPAFIDYTRETFVTYRGEWACISMIVVMAPTVGSTNLNSFYRVFGTLFGSYLAFIVTILFPPNAAVLAVTGFLIAIPCFYILLNTKYNRMGQFILLTYNLVALSYKEKNVLDIARYRAVAVGTGVLWGLLVTTYVWPYEARVELRKGLSMLFVNMSWLYKKLEAVFSASPEKPANRTETSVMMNSDDGDHLNESAREFLDLELFLQVSLLKLYDLLNETSNEPRLKGPFPQTSYREIINSCQNILDKLLSMRIAVTKEEWYGAIRRDFIIPINKERRELVGNVLLYYYTLAAALQLKTPLPPYLPPAEQARRRLIRRIRELPVVKRRIIYGNDVHYIVYYAYALVMEDVIRELEKVGNIMQELFGCMGGEEFDLFFTTDATSNDVGNEMGDTQGEEDNVIHATDPDTVNIGADLDRVRNETDN</sequence>
<feature type="transmembrane region" description="Helical" evidence="6">
    <location>
        <begin position="125"/>
        <end position="144"/>
    </location>
</feature>
<dbReference type="PANTHER" id="PTHR47804:SF1">
    <property type="entry name" value="DUF2421 DOMAIN-CONTAINING PROTEIN"/>
    <property type="match status" value="1"/>
</dbReference>
<feature type="domain" description="DUF2421" evidence="7">
    <location>
        <begin position="736"/>
        <end position="849"/>
    </location>
</feature>
<accession>A0A9N8YTK4</accession>
<keyword evidence="3 6" id="KW-1133">Transmembrane helix</keyword>
<feature type="compositionally biased region" description="Polar residues" evidence="5">
    <location>
        <begin position="295"/>
        <end position="307"/>
    </location>
</feature>
<dbReference type="AlphaFoldDB" id="A0A9N8YTK4"/>
<dbReference type="InterPro" id="IPR049453">
    <property type="entry name" value="Memb_transporter_dom"/>
</dbReference>
<keyword evidence="2 6" id="KW-0812">Transmembrane</keyword>
<comment type="caution">
    <text evidence="9">The sequence shown here is derived from an EMBL/GenBank/DDBJ whole genome shotgun (WGS) entry which is preliminary data.</text>
</comment>
<dbReference type="Pfam" id="PF10334">
    <property type="entry name" value="BRE4"/>
    <property type="match status" value="1"/>
</dbReference>